<sequence length="274" mass="31083">MKLHQGTWRRRWYDFWGRSRTALRSLEDAAELLLRVYNAQRVLGLNATLVAKCAPHETLHTSFSREVLLAVTAKAGTDHACRLMDLGATRCKLHWANCENESYEHLLAELMYWLGHHRVQVAVGFKIYLRSEGGHMLAPHMFITAMEKTTSGLVLHAPLHFGAGSDCIAARLAKYQLRLDVGMLFEDTSDAGKPGTAGFMQVDLYHIRDDVYTSINQDPESMGEVPNAVLEEHARNLQDFAARNNLTYEPDARNANTMRSTRTTHRFRRVQFGV</sequence>
<evidence type="ECO:0000313" key="2">
    <source>
        <dbReference type="Proteomes" id="UP001489004"/>
    </source>
</evidence>
<organism evidence="1 2">
    <name type="scientific">[Myrmecia] bisecta</name>
    <dbReference type="NCBI Taxonomy" id="41462"/>
    <lineage>
        <taxon>Eukaryota</taxon>
        <taxon>Viridiplantae</taxon>
        <taxon>Chlorophyta</taxon>
        <taxon>core chlorophytes</taxon>
        <taxon>Trebouxiophyceae</taxon>
        <taxon>Trebouxiales</taxon>
        <taxon>Trebouxiaceae</taxon>
        <taxon>Myrmecia</taxon>
    </lineage>
</organism>
<reference evidence="1 2" key="1">
    <citation type="journal article" date="2024" name="Nat. Commun.">
        <title>Phylogenomics reveals the evolutionary origins of lichenization in chlorophyte algae.</title>
        <authorList>
            <person name="Puginier C."/>
            <person name="Libourel C."/>
            <person name="Otte J."/>
            <person name="Skaloud P."/>
            <person name="Haon M."/>
            <person name="Grisel S."/>
            <person name="Petersen M."/>
            <person name="Berrin J.G."/>
            <person name="Delaux P.M."/>
            <person name="Dal Grande F."/>
            <person name="Keller J."/>
        </authorList>
    </citation>
    <scope>NUCLEOTIDE SEQUENCE [LARGE SCALE GENOMIC DNA]</scope>
    <source>
        <strain evidence="1 2">SAG 2043</strain>
    </source>
</reference>
<accession>A0AAW1QET6</accession>
<dbReference type="AlphaFoldDB" id="A0AAW1QET6"/>
<evidence type="ECO:0000313" key="1">
    <source>
        <dbReference type="EMBL" id="KAK9819910.1"/>
    </source>
</evidence>
<gene>
    <name evidence="1" type="ORF">WJX72_003850</name>
</gene>
<dbReference type="Proteomes" id="UP001489004">
    <property type="component" value="Unassembled WGS sequence"/>
</dbReference>
<name>A0AAW1QET6_9CHLO</name>
<proteinExistence type="predicted"/>
<dbReference type="EMBL" id="JALJOR010000003">
    <property type="protein sequence ID" value="KAK9819910.1"/>
    <property type="molecule type" value="Genomic_DNA"/>
</dbReference>
<keyword evidence="2" id="KW-1185">Reference proteome</keyword>
<comment type="caution">
    <text evidence="1">The sequence shown here is derived from an EMBL/GenBank/DDBJ whole genome shotgun (WGS) entry which is preliminary data.</text>
</comment>
<protein>
    <submittedName>
        <fullName evidence="1">Uncharacterized protein</fullName>
    </submittedName>
</protein>